<dbReference type="SUPFAM" id="SSF46785">
    <property type="entry name" value="Winged helix' DNA-binding domain"/>
    <property type="match status" value="1"/>
</dbReference>
<dbReference type="Gene3D" id="1.10.10.10">
    <property type="entry name" value="Winged helix-like DNA-binding domain superfamily/Winged helix DNA-binding domain"/>
    <property type="match status" value="1"/>
</dbReference>
<feature type="binding site" evidence="7">
    <location>
        <position position="145"/>
    </location>
    <ligand>
        <name>Zn(2+)</name>
        <dbReference type="ChEBI" id="CHEBI:29105"/>
    </ligand>
</feature>
<dbReference type="AlphaFoldDB" id="E0S2H8"/>
<feature type="binding site" evidence="8">
    <location>
        <position position="137"/>
    </location>
    <ligand>
        <name>Fe cation</name>
        <dbReference type="ChEBI" id="CHEBI:24875"/>
    </ligand>
</feature>
<dbReference type="KEGG" id="bpb:bpr_I0049"/>
<feature type="binding site" evidence="8">
    <location>
        <position position="98"/>
    </location>
    <ligand>
        <name>Fe cation</name>
        <dbReference type="ChEBI" id="CHEBI:24875"/>
    </ligand>
</feature>
<evidence type="ECO:0000256" key="5">
    <source>
        <dbReference type="ARBA" id="ARBA00023125"/>
    </source>
</evidence>
<gene>
    <name evidence="9" type="ordered locus">bpr_I0049</name>
</gene>
<evidence type="ECO:0000256" key="6">
    <source>
        <dbReference type="ARBA" id="ARBA00023163"/>
    </source>
</evidence>
<keyword evidence="3 7" id="KW-0862">Zinc</keyword>
<keyword evidence="4" id="KW-0805">Transcription regulation</keyword>
<comment type="similarity">
    <text evidence="1">Belongs to the Fur family.</text>
</comment>
<dbReference type="PANTHER" id="PTHR33202">
    <property type="entry name" value="ZINC UPTAKE REGULATION PROTEIN"/>
    <property type="match status" value="1"/>
</dbReference>
<dbReference type="GO" id="GO:0003700">
    <property type="term" value="F:DNA-binding transcription factor activity"/>
    <property type="evidence" value="ECO:0007669"/>
    <property type="project" value="InterPro"/>
</dbReference>
<dbReference type="eggNOG" id="COG0735">
    <property type="taxonomic scope" value="Bacteria"/>
</dbReference>
<comment type="cofactor">
    <cofactor evidence="7">
        <name>Zn(2+)</name>
        <dbReference type="ChEBI" id="CHEBI:29105"/>
    </cofactor>
    <text evidence="7">Binds 1 zinc ion per subunit.</text>
</comment>
<dbReference type="HOGENOM" id="CLU_096072_5_1_9"/>
<organism evidence="9 10">
    <name type="scientific">Butyrivibrio proteoclasticus (strain ATCC 51982 / DSM 14932 / B316)</name>
    <name type="common">Clostridium proteoclasticum</name>
    <dbReference type="NCBI Taxonomy" id="515622"/>
    <lineage>
        <taxon>Bacteria</taxon>
        <taxon>Bacillati</taxon>
        <taxon>Bacillota</taxon>
        <taxon>Clostridia</taxon>
        <taxon>Lachnospirales</taxon>
        <taxon>Lachnospiraceae</taxon>
        <taxon>Butyrivibrio</taxon>
    </lineage>
</organism>
<dbReference type="EMBL" id="CP001810">
    <property type="protein sequence ID" value="ADL32801.1"/>
    <property type="molecule type" value="Genomic_DNA"/>
</dbReference>
<proteinExistence type="inferred from homology"/>
<reference evidence="9 10" key="1">
    <citation type="journal article" date="2010" name="PLoS ONE">
        <title>The glycobiome of the rumen bacterium Butyrivibrio proteoclasticus B316(T) highlights adaptation to a polysaccharide-rich environment.</title>
        <authorList>
            <person name="Kelly W.J."/>
            <person name="Leahy S.C."/>
            <person name="Altermann E."/>
            <person name="Yeoman C.J."/>
            <person name="Dunne J.C."/>
            <person name="Kong Z."/>
            <person name="Pacheco D.M."/>
            <person name="Li D."/>
            <person name="Noel S.J."/>
            <person name="Moon C.D."/>
            <person name="Cookson A.L."/>
            <person name="Attwood G.T."/>
        </authorList>
    </citation>
    <scope>NUCLEOTIDE SEQUENCE [LARGE SCALE GENOMIC DNA]</scope>
    <source>
        <strain evidence="10">ATCC 51982 / DSM 14932 / B316</strain>
    </source>
</reference>
<dbReference type="Gene3D" id="3.30.1490.190">
    <property type="match status" value="1"/>
</dbReference>
<dbReference type="Pfam" id="PF01475">
    <property type="entry name" value="FUR"/>
    <property type="match status" value="1"/>
</dbReference>
<dbReference type="RefSeq" id="WP_013279460.1">
    <property type="nucleotide sequence ID" value="NC_014387.1"/>
</dbReference>
<evidence type="ECO:0000256" key="3">
    <source>
        <dbReference type="ARBA" id="ARBA00022833"/>
    </source>
</evidence>
<evidence type="ECO:0000256" key="2">
    <source>
        <dbReference type="ARBA" id="ARBA00022491"/>
    </source>
</evidence>
<dbReference type="GO" id="GO:1900376">
    <property type="term" value="P:regulation of secondary metabolite biosynthetic process"/>
    <property type="evidence" value="ECO:0007669"/>
    <property type="project" value="TreeGrafter"/>
</dbReference>
<dbReference type="GO" id="GO:0045892">
    <property type="term" value="P:negative regulation of DNA-templated transcription"/>
    <property type="evidence" value="ECO:0007669"/>
    <property type="project" value="TreeGrafter"/>
</dbReference>
<comment type="cofactor">
    <cofactor evidence="8">
        <name>Mn(2+)</name>
        <dbReference type="ChEBI" id="CHEBI:29035"/>
    </cofactor>
    <cofactor evidence="8">
        <name>Fe(2+)</name>
        <dbReference type="ChEBI" id="CHEBI:29033"/>
    </cofactor>
    <text evidence="8">Binds 1 Mn(2+) or Fe(2+) ion per subunit.</text>
</comment>
<accession>E0S2H8</accession>
<sequence length="149" mass="17284">MSCKIHPESYDEIIERNWPEGFKKTKQRIDIYKILYSNHEPLSAAEIYSLLNNEHPKEMYAFSTIYRNLIAFEKAGVISKTILSTEENAVYELNNGKHRHYAVCLKCHKKIPLGTCPLHEISHEIEHSIPGFEITGHNLEVYGYCNDCK</sequence>
<keyword evidence="6" id="KW-0804">Transcription</keyword>
<dbReference type="InterPro" id="IPR036388">
    <property type="entry name" value="WH-like_DNA-bd_sf"/>
</dbReference>
<dbReference type="Proteomes" id="UP000001299">
    <property type="component" value="Chromosome 1"/>
</dbReference>
<dbReference type="GO" id="GO:0000976">
    <property type="term" value="F:transcription cis-regulatory region binding"/>
    <property type="evidence" value="ECO:0007669"/>
    <property type="project" value="TreeGrafter"/>
</dbReference>
<keyword evidence="7" id="KW-0479">Metal-binding</keyword>
<dbReference type="InterPro" id="IPR036390">
    <property type="entry name" value="WH_DNA-bd_sf"/>
</dbReference>
<feature type="binding site" evidence="7">
    <location>
        <position position="104"/>
    </location>
    <ligand>
        <name>Zn(2+)</name>
        <dbReference type="ChEBI" id="CHEBI:29105"/>
    </ligand>
</feature>
<keyword evidence="2" id="KW-0678">Repressor</keyword>
<evidence type="ECO:0000313" key="10">
    <source>
        <dbReference type="Proteomes" id="UP000001299"/>
    </source>
</evidence>
<keyword evidence="5" id="KW-0238">DNA-binding</keyword>
<dbReference type="InterPro" id="IPR002481">
    <property type="entry name" value="FUR"/>
</dbReference>
<dbReference type="InterPro" id="IPR043135">
    <property type="entry name" value="Fur_C"/>
</dbReference>
<evidence type="ECO:0000256" key="1">
    <source>
        <dbReference type="ARBA" id="ARBA00007957"/>
    </source>
</evidence>
<evidence type="ECO:0000256" key="7">
    <source>
        <dbReference type="PIRSR" id="PIRSR602481-1"/>
    </source>
</evidence>
<name>E0S2H8_BUTPB</name>
<dbReference type="GO" id="GO:0008270">
    <property type="term" value="F:zinc ion binding"/>
    <property type="evidence" value="ECO:0007669"/>
    <property type="project" value="TreeGrafter"/>
</dbReference>
<keyword evidence="8" id="KW-0408">Iron</keyword>
<feature type="binding site" evidence="7">
    <location>
        <position position="107"/>
    </location>
    <ligand>
        <name>Zn(2+)</name>
        <dbReference type="ChEBI" id="CHEBI:29105"/>
    </ligand>
</feature>
<evidence type="ECO:0000256" key="4">
    <source>
        <dbReference type="ARBA" id="ARBA00023015"/>
    </source>
</evidence>
<evidence type="ECO:0000256" key="8">
    <source>
        <dbReference type="PIRSR" id="PIRSR602481-2"/>
    </source>
</evidence>
<keyword evidence="10" id="KW-1185">Reference proteome</keyword>
<dbReference type="CDD" id="cd07153">
    <property type="entry name" value="Fur_like"/>
    <property type="match status" value="1"/>
</dbReference>
<dbReference type="PANTHER" id="PTHR33202:SF8">
    <property type="entry name" value="PEROXIDE-RESPONSIVE REPRESSOR PERR"/>
    <property type="match status" value="1"/>
</dbReference>
<feature type="binding site" evidence="7">
    <location>
        <position position="148"/>
    </location>
    <ligand>
        <name>Zn(2+)</name>
        <dbReference type="ChEBI" id="CHEBI:29105"/>
    </ligand>
</feature>
<dbReference type="STRING" id="515622.bpr_I0049"/>
<evidence type="ECO:0000313" key="9">
    <source>
        <dbReference type="EMBL" id="ADL32801.1"/>
    </source>
</evidence>
<protein>
    <submittedName>
        <fullName evidence="9">Ferric uptake regulator family protein</fullName>
    </submittedName>
</protein>